<sequence length="248" mass="29156">MKGKLFFKDEKAKKIFDKVFDYNTLLILHELASKGWFDCILHVVSTGKEAHVFKAQDINAKPRAVKIYKIETSEFKNMIKYIEGDIRFKHVRRDKRHIVFTWTKKEYKNLDIAKKAGANVPMPLAYRDNVLVMEFIGDENAAPLLKDVNLNNEELEKAYWDVIDSVAKMLFKAKFVHADISEYNMLYWKGKVYLIDIGQGVLLSHPHAKEFLERDLRNISKFFSKRGLKKDLEDVKRDLKEKKKEIQL</sequence>
<evidence type="ECO:0000256" key="2">
    <source>
        <dbReference type="ARBA" id="ARBA00012513"/>
    </source>
</evidence>
<dbReference type="InterPro" id="IPR018934">
    <property type="entry name" value="RIO_dom"/>
</dbReference>
<comment type="caution">
    <text evidence="13">The sequence shown here is derived from an EMBL/GenBank/DDBJ whole genome shotgun (WGS) entry which is preliminary data.</text>
</comment>
<keyword evidence="3" id="KW-0723">Serine/threonine-protein kinase</keyword>
<evidence type="ECO:0000256" key="6">
    <source>
        <dbReference type="ARBA" id="ARBA00022741"/>
    </source>
</evidence>
<gene>
    <name evidence="13" type="ORF">DRO04_00775</name>
</gene>
<evidence type="ECO:0000256" key="1">
    <source>
        <dbReference type="ARBA" id="ARBA00009196"/>
    </source>
</evidence>
<evidence type="ECO:0000256" key="3">
    <source>
        <dbReference type="ARBA" id="ARBA00022527"/>
    </source>
</evidence>
<organism evidence="13 14">
    <name type="scientific">Candidatus Iainarchaeum sp</name>
    <dbReference type="NCBI Taxonomy" id="3101447"/>
    <lineage>
        <taxon>Archaea</taxon>
        <taxon>Candidatus Iainarchaeota</taxon>
        <taxon>Candidatus Iainarchaeia</taxon>
        <taxon>Candidatus Iainarchaeales</taxon>
        <taxon>Candidatus Iainarchaeaceae</taxon>
        <taxon>Candidatus Iainarchaeum</taxon>
    </lineage>
</organism>
<accession>A0A497JHY4</accession>
<dbReference type="EMBL" id="QMWP01000018">
    <property type="protein sequence ID" value="RLG70977.1"/>
    <property type="molecule type" value="Genomic_DNA"/>
</dbReference>
<evidence type="ECO:0000256" key="9">
    <source>
        <dbReference type="ARBA" id="ARBA00022842"/>
    </source>
</evidence>
<dbReference type="EC" id="2.7.11.1" evidence="2"/>
<reference evidence="13 14" key="1">
    <citation type="submission" date="2018-06" db="EMBL/GenBank/DDBJ databases">
        <title>Extensive metabolic versatility and redundancy in microbially diverse, dynamic hydrothermal sediments.</title>
        <authorList>
            <person name="Dombrowski N."/>
            <person name="Teske A."/>
            <person name="Baker B.J."/>
        </authorList>
    </citation>
    <scope>NUCLEOTIDE SEQUENCE [LARGE SCALE GENOMIC DNA]</scope>
    <source>
        <strain evidence="13">B51_G17</strain>
    </source>
</reference>
<dbReference type="Proteomes" id="UP000278031">
    <property type="component" value="Unassembled WGS sequence"/>
</dbReference>
<keyword evidence="9" id="KW-0460">Magnesium</keyword>
<comment type="catalytic activity">
    <reaction evidence="10">
        <text>L-threonyl-[protein] + ATP = O-phospho-L-threonyl-[protein] + ADP + H(+)</text>
        <dbReference type="Rhea" id="RHEA:46608"/>
        <dbReference type="Rhea" id="RHEA-COMP:11060"/>
        <dbReference type="Rhea" id="RHEA-COMP:11605"/>
        <dbReference type="ChEBI" id="CHEBI:15378"/>
        <dbReference type="ChEBI" id="CHEBI:30013"/>
        <dbReference type="ChEBI" id="CHEBI:30616"/>
        <dbReference type="ChEBI" id="CHEBI:61977"/>
        <dbReference type="ChEBI" id="CHEBI:456216"/>
        <dbReference type="EC" id="2.7.11.1"/>
    </reaction>
</comment>
<dbReference type="Gene3D" id="3.30.200.20">
    <property type="entry name" value="Phosphorylase Kinase, domain 1"/>
    <property type="match status" value="1"/>
</dbReference>
<dbReference type="Pfam" id="PF01163">
    <property type="entry name" value="RIO1"/>
    <property type="match status" value="1"/>
</dbReference>
<dbReference type="InterPro" id="IPR011009">
    <property type="entry name" value="Kinase-like_dom_sf"/>
</dbReference>
<dbReference type="Gene3D" id="1.10.510.10">
    <property type="entry name" value="Transferase(Phosphotransferase) domain 1"/>
    <property type="match status" value="1"/>
</dbReference>
<dbReference type="InterPro" id="IPR000687">
    <property type="entry name" value="RIO_kinase"/>
</dbReference>
<keyword evidence="6" id="KW-0547">Nucleotide-binding</keyword>
<evidence type="ECO:0000313" key="13">
    <source>
        <dbReference type="EMBL" id="RLG70977.1"/>
    </source>
</evidence>
<keyword evidence="7 13" id="KW-0418">Kinase</keyword>
<keyword evidence="5" id="KW-0479">Metal-binding</keyword>
<evidence type="ECO:0000259" key="12">
    <source>
        <dbReference type="PROSITE" id="PS50011"/>
    </source>
</evidence>
<protein>
    <recommendedName>
        <fullName evidence="2">non-specific serine/threonine protein kinase</fullName>
        <ecNumber evidence="2">2.7.11.1</ecNumber>
    </recommendedName>
</protein>
<dbReference type="SMART" id="SM00090">
    <property type="entry name" value="RIO"/>
    <property type="match status" value="1"/>
</dbReference>
<dbReference type="PANTHER" id="PTHR45723">
    <property type="entry name" value="SERINE/THREONINE-PROTEIN KINASE RIO1"/>
    <property type="match status" value="1"/>
</dbReference>
<comment type="similarity">
    <text evidence="1">Belongs to the protein kinase superfamily. RIO-type Ser/Thr kinase family.</text>
</comment>
<comment type="catalytic activity">
    <reaction evidence="11">
        <text>L-seryl-[protein] + ATP = O-phospho-L-seryl-[protein] + ADP + H(+)</text>
        <dbReference type="Rhea" id="RHEA:17989"/>
        <dbReference type="Rhea" id="RHEA-COMP:9863"/>
        <dbReference type="Rhea" id="RHEA-COMP:11604"/>
        <dbReference type="ChEBI" id="CHEBI:15378"/>
        <dbReference type="ChEBI" id="CHEBI:29999"/>
        <dbReference type="ChEBI" id="CHEBI:30616"/>
        <dbReference type="ChEBI" id="CHEBI:83421"/>
        <dbReference type="ChEBI" id="CHEBI:456216"/>
        <dbReference type="EC" id="2.7.11.1"/>
    </reaction>
</comment>
<dbReference type="InterPro" id="IPR051272">
    <property type="entry name" value="RIO-type_Ser/Thr_kinase"/>
</dbReference>
<name>A0A497JHY4_9ARCH</name>
<evidence type="ECO:0000313" key="14">
    <source>
        <dbReference type="Proteomes" id="UP000278031"/>
    </source>
</evidence>
<feature type="domain" description="Protein kinase" evidence="12">
    <location>
        <begin position="38"/>
        <end position="248"/>
    </location>
</feature>
<dbReference type="PROSITE" id="PS50011">
    <property type="entry name" value="PROTEIN_KINASE_DOM"/>
    <property type="match status" value="1"/>
</dbReference>
<dbReference type="CDD" id="cd05145">
    <property type="entry name" value="RIO1_like"/>
    <property type="match status" value="1"/>
</dbReference>
<evidence type="ECO:0000256" key="11">
    <source>
        <dbReference type="ARBA" id="ARBA00048679"/>
    </source>
</evidence>
<evidence type="ECO:0000256" key="10">
    <source>
        <dbReference type="ARBA" id="ARBA00047899"/>
    </source>
</evidence>
<evidence type="ECO:0000256" key="7">
    <source>
        <dbReference type="ARBA" id="ARBA00022777"/>
    </source>
</evidence>
<dbReference type="AlphaFoldDB" id="A0A497JHY4"/>
<dbReference type="InterPro" id="IPR000719">
    <property type="entry name" value="Prot_kinase_dom"/>
</dbReference>
<evidence type="ECO:0000256" key="8">
    <source>
        <dbReference type="ARBA" id="ARBA00022840"/>
    </source>
</evidence>
<dbReference type="SUPFAM" id="SSF56112">
    <property type="entry name" value="Protein kinase-like (PK-like)"/>
    <property type="match status" value="1"/>
</dbReference>
<dbReference type="GO" id="GO:0046872">
    <property type="term" value="F:metal ion binding"/>
    <property type="evidence" value="ECO:0007669"/>
    <property type="project" value="UniProtKB-KW"/>
</dbReference>
<evidence type="ECO:0000256" key="4">
    <source>
        <dbReference type="ARBA" id="ARBA00022679"/>
    </source>
</evidence>
<keyword evidence="4" id="KW-0808">Transferase</keyword>
<proteinExistence type="inferred from homology"/>
<keyword evidence="8" id="KW-0067">ATP-binding</keyword>
<evidence type="ECO:0000256" key="5">
    <source>
        <dbReference type="ARBA" id="ARBA00022723"/>
    </source>
</evidence>
<dbReference type="GO" id="GO:0004674">
    <property type="term" value="F:protein serine/threonine kinase activity"/>
    <property type="evidence" value="ECO:0007669"/>
    <property type="project" value="UniProtKB-KW"/>
</dbReference>
<dbReference type="GO" id="GO:0005524">
    <property type="term" value="F:ATP binding"/>
    <property type="evidence" value="ECO:0007669"/>
    <property type="project" value="UniProtKB-KW"/>
</dbReference>